<name>A0A0F3H0V3_9BACT</name>
<dbReference type="EMBL" id="LACI01000544">
    <property type="protein sequence ID" value="KJU86573.1"/>
    <property type="molecule type" value="Genomic_DNA"/>
</dbReference>
<protein>
    <submittedName>
        <fullName evidence="1">Uncharacterized protein</fullName>
    </submittedName>
</protein>
<evidence type="ECO:0000313" key="1">
    <source>
        <dbReference type="EMBL" id="KJU86573.1"/>
    </source>
</evidence>
<dbReference type="Proteomes" id="UP000033423">
    <property type="component" value="Unassembled WGS sequence"/>
</dbReference>
<dbReference type="AlphaFoldDB" id="A0A0F3H0V3"/>
<keyword evidence="2" id="KW-1185">Reference proteome</keyword>
<accession>A0A0F3H0V3</accession>
<sequence length="78" mass="8796">MSRKIFMGWALQRRTNCQGVFHTLTSLCPFATQHARIQTQTTVRKAPNGSTHLTPLLCRLDGLILQEFSGRLQDIING</sequence>
<organism evidence="1 2">
    <name type="scientific">Candidatus Magnetobacterium bavaricum</name>
    <dbReference type="NCBI Taxonomy" id="29290"/>
    <lineage>
        <taxon>Bacteria</taxon>
        <taxon>Pseudomonadati</taxon>
        <taxon>Nitrospirota</taxon>
        <taxon>Thermodesulfovibrionia</taxon>
        <taxon>Thermodesulfovibrionales</taxon>
        <taxon>Candidatus Magnetobacteriaceae</taxon>
        <taxon>Candidatus Magnetobacterium</taxon>
    </lineage>
</organism>
<reference evidence="1 2" key="1">
    <citation type="submission" date="2015-02" db="EMBL/GenBank/DDBJ databases">
        <title>Single-cell genomics of uncultivated deep-branching MTB reveals a conserved set of magnetosome genes.</title>
        <authorList>
            <person name="Kolinko S."/>
            <person name="Richter M."/>
            <person name="Glockner F.O."/>
            <person name="Brachmann A."/>
            <person name="Schuler D."/>
        </authorList>
    </citation>
    <scope>NUCLEOTIDE SEQUENCE [LARGE SCALE GENOMIC DNA]</scope>
    <source>
        <strain evidence="1">TM-1</strain>
    </source>
</reference>
<comment type="caution">
    <text evidence="1">The sequence shown here is derived from an EMBL/GenBank/DDBJ whole genome shotgun (WGS) entry which is preliminary data.</text>
</comment>
<evidence type="ECO:0000313" key="2">
    <source>
        <dbReference type="Proteomes" id="UP000033423"/>
    </source>
</evidence>
<gene>
    <name evidence="1" type="ORF">MBAV_001234</name>
</gene>
<proteinExistence type="predicted"/>